<dbReference type="SMART" id="SM00355">
    <property type="entry name" value="ZnF_C2H2"/>
    <property type="match status" value="2"/>
</dbReference>
<dbReference type="Proteomes" id="UP000027730">
    <property type="component" value="Unassembled WGS sequence"/>
</dbReference>
<evidence type="ECO:0000256" key="2">
    <source>
        <dbReference type="SAM" id="MobiDB-lite"/>
    </source>
</evidence>
<dbReference type="InterPro" id="IPR013087">
    <property type="entry name" value="Znf_C2H2_type"/>
</dbReference>
<reference evidence="4 5" key="1">
    <citation type="journal article" date="2014" name="BMC Genomics">
        <title>Genome sequencing of four Aureobasidium pullulans varieties: biotechnological potential, stress tolerance, and description of new species.</title>
        <authorList>
            <person name="Gostin Ar C."/>
            <person name="Ohm R.A."/>
            <person name="Kogej T."/>
            <person name="Sonjak S."/>
            <person name="Turk M."/>
            <person name="Zajc J."/>
            <person name="Zalar P."/>
            <person name="Grube M."/>
            <person name="Sun H."/>
            <person name="Han J."/>
            <person name="Sharma A."/>
            <person name="Chiniquy J."/>
            <person name="Ngan C.Y."/>
            <person name="Lipzen A."/>
            <person name="Barry K."/>
            <person name="Grigoriev I.V."/>
            <person name="Gunde-Cimerman N."/>
        </authorList>
    </citation>
    <scope>NUCLEOTIDE SEQUENCE [LARGE SCALE GENOMIC DNA]</scope>
    <source>
        <strain evidence="4 5">CBS 147.97</strain>
    </source>
</reference>
<keyword evidence="1" id="KW-0479">Metal-binding</keyword>
<name>A0A074XHP7_9PEZI</name>
<accession>A0A074XHP7</accession>
<sequence length="537" mass="61439">MSRQLIKAVKVYLSKGKSLEERQELRSEERGIHVIERTLLPEADHPGGLPTRSVMQMLGRIGSHAVFAMPSHSESPFDYHDCPDSDCGQSFADLDTFHKHWTRHKGRCPFPFCETSVDSKYNFGRHCARRHTDYFVEHQRVEKTACKYRCGKSYSKADVSNLRRHEKTCRRKRDQRQPVDGDVPSATVAGNLYANTSEPLQNLHIQDSASPHRPASLEDRNTHEIIDPTQGLQNWRENRHTVEAIESLQRVLAGGPAFDALQAFTRFLDNVGPSVHRSMLADPSQENRAPVQSNDRAELEDVQQSCDRPRIEVVDVKSSHFSPNKFVLAKHYDSDFLFEPDFRYESDYESDHESIPEITLKNADSILRAAAEFWRCDVQTQHEKRDTDVPSMEEPEPKVITDFCRWFSNIFVCFKLTFNPKILALAVLALYHLNVPLLESKFGGGKYAVVLALMLFARFYETSPHTVRAWVEATGVPEAQMVVIEARVSEGLDNVLNKELDWVEDGRHLSHTMTRSLNLYARLRNPSPQWLLAQIKG</sequence>
<organism evidence="4 5">
    <name type="scientific">Aureobasidium namibiae CBS 147.97</name>
    <dbReference type="NCBI Taxonomy" id="1043004"/>
    <lineage>
        <taxon>Eukaryota</taxon>
        <taxon>Fungi</taxon>
        <taxon>Dikarya</taxon>
        <taxon>Ascomycota</taxon>
        <taxon>Pezizomycotina</taxon>
        <taxon>Dothideomycetes</taxon>
        <taxon>Dothideomycetidae</taxon>
        <taxon>Dothideales</taxon>
        <taxon>Saccotheciaceae</taxon>
        <taxon>Aureobasidium</taxon>
    </lineage>
</organism>
<dbReference type="PROSITE" id="PS00028">
    <property type="entry name" value="ZINC_FINGER_C2H2_1"/>
    <property type="match status" value="1"/>
</dbReference>
<keyword evidence="1" id="KW-0862">Zinc</keyword>
<dbReference type="HOGENOM" id="CLU_507102_0_0_1"/>
<dbReference type="GeneID" id="25413524"/>
<dbReference type="EMBL" id="KL584708">
    <property type="protein sequence ID" value="KEQ74086.1"/>
    <property type="molecule type" value="Genomic_DNA"/>
</dbReference>
<dbReference type="PROSITE" id="PS50157">
    <property type="entry name" value="ZINC_FINGER_C2H2_2"/>
    <property type="match status" value="1"/>
</dbReference>
<evidence type="ECO:0000256" key="1">
    <source>
        <dbReference type="PROSITE-ProRule" id="PRU00042"/>
    </source>
</evidence>
<feature type="region of interest" description="Disordered" evidence="2">
    <location>
        <begin position="166"/>
        <end position="187"/>
    </location>
</feature>
<dbReference type="AlphaFoldDB" id="A0A074XHP7"/>
<evidence type="ECO:0000313" key="4">
    <source>
        <dbReference type="EMBL" id="KEQ74086.1"/>
    </source>
</evidence>
<dbReference type="RefSeq" id="XP_013428156.1">
    <property type="nucleotide sequence ID" value="XM_013572702.1"/>
</dbReference>
<keyword evidence="5" id="KW-1185">Reference proteome</keyword>
<gene>
    <name evidence="4" type="ORF">M436DRAFT_63421</name>
</gene>
<feature type="domain" description="C2H2-type" evidence="3">
    <location>
        <begin position="80"/>
        <end position="109"/>
    </location>
</feature>
<dbReference type="GO" id="GO:0008270">
    <property type="term" value="F:zinc ion binding"/>
    <property type="evidence" value="ECO:0007669"/>
    <property type="project" value="UniProtKB-KW"/>
</dbReference>
<evidence type="ECO:0000313" key="5">
    <source>
        <dbReference type="Proteomes" id="UP000027730"/>
    </source>
</evidence>
<evidence type="ECO:0000259" key="3">
    <source>
        <dbReference type="PROSITE" id="PS50157"/>
    </source>
</evidence>
<keyword evidence="1" id="KW-0863">Zinc-finger</keyword>
<proteinExistence type="predicted"/>
<protein>
    <recommendedName>
        <fullName evidence="3">C2H2-type domain-containing protein</fullName>
    </recommendedName>
</protein>